<feature type="domain" description="Transcription regulator PadR C-terminal" evidence="2">
    <location>
        <begin position="92"/>
        <end position="179"/>
    </location>
</feature>
<organism evidence="3 4">
    <name type="scientific">Paractinoplanes hotanensis</name>
    <dbReference type="NCBI Taxonomy" id="2906497"/>
    <lineage>
        <taxon>Bacteria</taxon>
        <taxon>Bacillati</taxon>
        <taxon>Actinomycetota</taxon>
        <taxon>Actinomycetes</taxon>
        <taxon>Micromonosporales</taxon>
        <taxon>Micromonosporaceae</taxon>
        <taxon>Paractinoplanes</taxon>
    </lineage>
</organism>
<dbReference type="Gene3D" id="6.10.140.190">
    <property type="match status" value="1"/>
</dbReference>
<evidence type="ECO:0000313" key="3">
    <source>
        <dbReference type="EMBL" id="MCM4084420.1"/>
    </source>
</evidence>
<evidence type="ECO:0000313" key="4">
    <source>
        <dbReference type="Proteomes" id="UP001523216"/>
    </source>
</evidence>
<gene>
    <name evidence="3" type="ORF">LXN57_43485</name>
</gene>
<accession>A0ABT0YF59</accession>
<dbReference type="PANTHER" id="PTHR43252">
    <property type="entry name" value="TRANSCRIPTIONAL REGULATOR YQJI"/>
    <property type="match status" value="1"/>
</dbReference>
<dbReference type="EMBL" id="JAMQOL010000077">
    <property type="protein sequence ID" value="MCM4084420.1"/>
    <property type="molecule type" value="Genomic_DNA"/>
</dbReference>
<dbReference type="InterPro" id="IPR036388">
    <property type="entry name" value="WH-like_DNA-bd_sf"/>
</dbReference>
<dbReference type="PANTHER" id="PTHR43252:SF4">
    <property type="entry name" value="TRANSCRIPTIONAL REGULATORY PROTEIN"/>
    <property type="match status" value="1"/>
</dbReference>
<name>A0ABT0YF59_9ACTN</name>
<reference evidence="3 4" key="1">
    <citation type="submission" date="2022-06" db="EMBL/GenBank/DDBJ databases">
        <title>Actinoplanes abujensis sp. nov., isolated from Nigerian arid soil.</title>
        <authorList>
            <person name="Ding P."/>
        </authorList>
    </citation>
    <scope>NUCLEOTIDE SEQUENCE [LARGE SCALE GENOMIC DNA]</scope>
    <source>
        <strain evidence="4">TRM88002</strain>
    </source>
</reference>
<dbReference type="InterPro" id="IPR036390">
    <property type="entry name" value="WH_DNA-bd_sf"/>
</dbReference>
<dbReference type="InterPro" id="IPR005149">
    <property type="entry name" value="Tscrpt_reg_PadR_N"/>
</dbReference>
<protein>
    <submittedName>
        <fullName evidence="3">PadR family transcriptional regulator</fullName>
    </submittedName>
</protein>
<dbReference type="Gene3D" id="1.10.10.10">
    <property type="entry name" value="Winged helix-like DNA-binding domain superfamily/Winged helix DNA-binding domain"/>
    <property type="match status" value="1"/>
</dbReference>
<dbReference type="RefSeq" id="WP_251804173.1">
    <property type="nucleotide sequence ID" value="NZ_JAMQOL010000077.1"/>
</dbReference>
<comment type="caution">
    <text evidence="3">The sequence shown here is derived from an EMBL/GenBank/DDBJ whole genome shotgun (WGS) entry which is preliminary data.</text>
</comment>
<proteinExistence type="predicted"/>
<feature type="domain" description="Transcription regulator PadR N-terminal" evidence="1">
    <location>
        <begin position="7"/>
        <end position="80"/>
    </location>
</feature>
<evidence type="ECO:0000259" key="1">
    <source>
        <dbReference type="Pfam" id="PF03551"/>
    </source>
</evidence>
<evidence type="ECO:0000259" key="2">
    <source>
        <dbReference type="Pfam" id="PF10400"/>
    </source>
</evidence>
<dbReference type="SUPFAM" id="SSF46785">
    <property type="entry name" value="Winged helix' DNA-binding domain"/>
    <property type="match status" value="1"/>
</dbReference>
<sequence length="191" mass="21657">MSLRHALLAALAQGEASGYELAKRFDVGVANFWSATPQQLYRDLERLEQDGLVSARVVEQSRRPNKRVFVLTAEGREELRAFGERPAKPPAMRDEFLVKLQAVDPERPEAILAAATERIGRSREKLAQYDQLRERMLAGRDEDQFLRESDQVGPYLTLMAGRMYEQTNIRWATTVLETLTNRHAEVPGTSG</sequence>
<dbReference type="InterPro" id="IPR018309">
    <property type="entry name" value="Tscrpt_reg_PadR_C"/>
</dbReference>
<dbReference type="Pfam" id="PF03551">
    <property type="entry name" value="PadR"/>
    <property type="match status" value="1"/>
</dbReference>
<dbReference type="Proteomes" id="UP001523216">
    <property type="component" value="Unassembled WGS sequence"/>
</dbReference>
<dbReference type="Pfam" id="PF10400">
    <property type="entry name" value="Vir_act_alpha_C"/>
    <property type="match status" value="1"/>
</dbReference>
<keyword evidence="4" id="KW-1185">Reference proteome</keyword>